<organism evidence="1 2">
    <name type="scientific">Trifolium medium</name>
    <dbReference type="NCBI Taxonomy" id="97028"/>
    <lineage>
        <taxon>Eukaryota</taxon>
        <taxon>Viridiplantae</taxon>
        <taxon>Streptophyta</taxon>
        <taxon>Embryophyta</taxon>
        <taxon>Tracheophyta</taxon>
        <taxon>Spermatophyta</taxon>
        <taxon>Magnoliopsida</taxon>
        <taxon>eudicotyledons</taxon>
        <taxon>Gunneridae</taxon>
        <taxon>Pentapetalae</taxon>
        <taxon>rosids</taxon>
        <taxon>fabids</taxon>
        <taxon>Fabales</taxon>
        <taxon>Fabaceae</taxon>
        <taxon>Papilionoideae</taxon>
        <taxon>50 kb inversion clade</taxon>
        <taxon>NPAAA clade</taxon>
        <taxon>Hologalegina</taxon>
        <taxon>IRL clade</taxon>
        <taxon>Trifolieae</taxon>
        <taxon>Trifolium</taxon>
    </lineage>
</organism>
<dbReference type="GO" id="GO:0005886">
    <property type="term" value="C:plasma membrane"/>
    <property type="evidence" value="ECO:0007669"/>
    <property type="project" value="TreeGrafter"/>
</dbReference>
<dbReference type="Proteomes" id="UP000265520">
    <property type="component" value="Unassembled WGS sequence"/>
</dbReference>
<dbReference type="GO" id="GO:0000166">
    <property type="term" value="F:nucleotide binding"/>
    <property type="evidence" value="ECO:0007669"/>
    <property type="project" value="InterPro"/>
</dbReference>
<reference evidence="1 2" key="1">
    <citation type="journal article" date="2018" name="Front. Plant Sci.">
        <title>Red Clover (Trifolium pratense) and Zigzag Clover (T. medium) - A Picture of Genomic Similarities and Differences.</title>
        <authorList>
            <person name="Dluhosova J."/>
            <person name="Istvanek J."/>
            <person name="Nedelnik J."/>
            <person name="Repkova J."/>
        </authorList>
    </citation>
    <scope>NUCLEOTIDE SEQUENCE [LARGE SCALE GENOMIC DNA]</scope>
    <source>
        <strain evidence="2">cv. 10/8</strain>
        <tissue evidence="1">Leaf</tissue>
    </source>
</reference>
<feature type="non-terminal residue" evidence="1">
    <location>
        <position position="80"/>
    </location>
</feature>
<dbReference type="PANTHER" id="PTHR24092:SF185">
    <property type="entry name" value="PHOSPHOLIPID-TRANSPORTING ATPASE"/>
    <property type="match status" value="1"/>
</dbReference>
<dbReference type="EMBL" id="LXQA010444960">
    <property type="protein sequence ID" value="MCI52285.1"/>
    <property type="molecule type" value="Genomic_DNA"/>
</dbReference>
<accession>A0A392SW49</accession>
<evidence type="ECO:0000313" key="1">
    <source>
        <dbReference type="EMBL" id="MCI52285.1"/>
    </source>
</evidence>
<keyword evidence="2" id="KW-1185">Reference proteome</keyword>
<dbReference type="AlphaFoldDB" id="A0A392SW49"/>
<dbReference type="GO" id="GO:0045332">
    <property type="term" value="P:phospholipid translocation"/>
    <property type="evidence" value="ECO:0007669"/>
    <property type="project" value="TreeGrafter"/>
</dbReference>
<comment type="caution">
    <text evidence="1">The sequence shown here is derived from an EMBL/GenBank/DDBJ whole genome shotgun (WGS) entry which is preliminary data.</text>
</comment>
<dbReference type="InterPro" id="IPR023299">
    <property type="entry name" value="ATPase_P-typ_cyto_dom_N"/>
</dbReference>
<protein>
    <submittedName>
        <fullName evidence="1">Phospholipid-transporting ATPase 4-like</fullName>
    </submittedName>
</protein>
<name>A0A392SW49_9FABA</name>
<dbReference type="Pfam" id="PF13246">
    <property type="entry name" value="Cation_ATPase"/>
    <property type="match status" value="1"/>
</dbReference>
<dbReference type="GO" id="GO:0140326">
    <property type="term" value="F:ATPase-coupled intramembrane lipid transporter activity"/>
    <property type="evidence" value="ECO:0007669"/>
    <property type="project" value="TreeGrafter"/>
</dbReference>
<sequence length="80" mass="9084">NGKVYLEATTMHLNDYGEAGLRTLALAYRRLEEKEYSDWNDEFQKAKAAVGADRDAMLERVSEMMEKELILVGATAIEDK</sequence>
<dbReference type="Gene3D" id="3.40.1110.10">
    <property type="entry name" value="Calcium-transporting ATPase, cytoplasmic domain N"/>
    <property type="match status" value="1"/>
</dbReference>
<dbReference type="SUPFAM" id="SSF81660">
    <property type="entry name" value="Metal cation-transporting ATPase, ATP-binding domain N"/>
    <property type="match status" value="1"/>
</dbReference>
<proteinExistence type="predicted"/>
<evidence type="ECO:0000313" key="2">
    <source>
        <dbReference type="Proteomes" id="UP000265520"/>
    </source>
</evidence>
<feature type="non-terminal residue" evidence="1">
    <location>
        <position position="1"/>
    </location>
</feature>
<dbReference type="PANTHER" id="PTHR24092">
    <property type="entry name" value="PROBABLE PHOSPHOLIPID-TRANSPORTING ATPASE"/>
    <property type="match status" value="1"/>
</dbReference>